<comment type="caution">
    <text evidence="1">The sequence shown here is derived from an EMBL/GenBank/DDBJ whole genome shotgun (WGS) entry which is preliminary data.</text>
</comment>
<dbReference type="Proteomes" id="UP000472676">
    <property type="component" value="Unassembled WGS sequence"/>
</dbReference>
<name>A0A6M2BPC3_9GAMM</name>
<sequence>MGTMDVGEEAFPVAVTATDALRSFGQIVLRIQDEAGQEKIFCLPPIRAAWLIAQLETAMRLPD</sequence>
<evidence type="ECO:0000313" key="1">
    <source>
        <dbReference type="EMBL" id="NGY04081.1"/>
    </source>
</evidence>
<dbReference type="EMBL" id="JAAMOW010000002">
    <property type="protein sequence ID" value="NGY04081.1"/>
    <property type="molecule type" value="Genomic_DNA"/>
</dbReference>
<proteinExistence type="predicted"/>
<evidence type="ECO:0000313" key="2">
    <source>
        <dbReference type="Proteomes" id="UP000472676"/>
    </source>
</evidence>
<reference evidence="1 2" key="1">
    <citation type="journal article" date="2014" name="Int. J. Syst. Evol. Microbiol.">
        <title>Solimonas terrae sp. nov., isolated from soil.</title>
        <authorList>
            <person name="Kim S.J."/>
            <person name="Moon J.Y."/>
            <person name="Weon H.Y."/>
            <person name="Ahn J.H."/>
            <person name="Chen W.M."/>
            <person name="Kwon S.W."/>
        </authorList>
    </citation>
    <scope>NUCLEOTIDE SEQUENCE [LARGE SCALE GENOMIC DNA]</scope>
    <source>
        <strain evidence="1 2">KIS83-12</strain>
    </source>
</reference>
<accession>A0A6M2BPC3</accession>
<dbReference type="AlphaFoldDB" id="A0A6M2BPC3"/>
<gene>
    <name evidence="1" type="ORF">G7Y85_04835</name>
</gene>
<protein>
    <submittedName>
        <fullName evidence="1">Uncharacterized protein</fullName>
    </submittedName>
</protein>
<dbReference type="RefSeq" id="WP_166252635.1">
    <property type="nucleotide sequence ID" value="NZ_JAAMOW010000002.1"/>
</dbReference>
<organism evidence="1 2">
    <name type="scientific">Solimonas terrae</name>
    <dbReference type="NCBI Taxonomy" id="1396819"/>
    <lineage>
        <taxon>Bacteria</taxon>
        <taxon>Pseudomonadati</taxon>
        <taxon>Pseudomonadota</taxon>
        <taxon>Gammaproteobacteria</taxon>
        <taxon>Nevskiales</taxon>
        <taxon>Nevskiaceae</taxon>
        <taxon>Solimonas</taxon>
    </lineage>
</organism>
<keyword evidence="2" id="KW-1185">Reference proteome</keyword>